<name>A0AAE0I130_9PEZI</name>
<feature type="region of interest" description="Disordered" evidence="1">
    <location>
        <begin position="1"/>
        <end position="233"/>
    </location>
</feature>
<organism evidence="2 3">
    <name type="scientific">Apodospora peruviana</name>
    <dbReference type="NCBI Taxonomy" id="516989"/>
    <lineage>
        <taxon>Eukaryota</taxon>
        <taxon>Fungi</taxon>
        <taxon>Dikarya</taxon>
        <taxon>Ascomycota</taxon>
        <taxon>Pezizomycotina</taxon>
        <taxon>Sordariomycetes</taxon>
        <taxon>Sordariomycetidae</taxon>
        <taxon>Sordariales</taxon>
        <taxon>Lasiosphaeriaceae</taxon>
        <taxon>Apodospora</taxon>
    </lineage>
</organism>
<accession>A0AAE0I130</accession>
<evidence type="ECO:0000313" key="3">
    <source>
        <dbReference type="Proteomes" id="UP001283341"/>
    </source>
</evidence>
<keyword evidence="3" id="KW-1185">Reference proteome</keyword>
<comment type="caution">
    <text evidence="2">The sequence shown here is derived from an EMBL/GenBank/DDBJ whole genome shotgun (WGS) entry which is preliminary data.</text>
</comment>
<dbReference type="AlphaFoldDB" id="A0AAE0I130"/>
<sequence>MSSNSSNPDSPYDLPYGDGRSFADRVCDASYHGGVGRARDRTTPPSRDDSDGYGRGRNDRSYLSPYTQHRDSDGSRRDPGYGRWSNSQSYTSHASTNHTRHYPNRFEHRDHGLRPSDLSGSSVTVRDRYSSSATRDDDRDTTYYRDSSTVGASTSRRDDRFRSTAADPDYYPADTSRRTTSDTGYGSLNRTSSTVSAVSYSDTRDDVSPVSPTDSQSPWRNDGWDRRDSRLYR</sequence>
<gene>
    <name evidence="2" type="ORF">B0H66DRAFT_604794</name>
</gene>
<protein>
    <submittedName>
        <fullName evidence="2">Uncharacterized protein</fullName>
    </submittedName>
</protein>
<feature type="compositionally biased region" description="Polar residues" evidence="1">
    <location>
        <begin position="84"/>
        <end position="97"/>
    </location>
</feature>
<feature type="compositionally biased region" description="Polar residues" evidence="1">
    <location>
        <begin position="181"/>
        <end position="201"/>
    </location>
</feature>
<feature type="compositionally biased region" description="Basic and acidic residues" evidence="1">
    <location>
        <begin position="104"/>
        <end position="114"/>
    </location>
</feature>
<feature type="compositionally biased region" description="Basic and acidic residues" evidence="1">
    <location>
        <begin position="68"/>
        <end position="80"/>
    </location>
</feature>
<evidence type="ECO:0000313" key="2">
    <source>
        <dbReference type="EMBL" id="KAK3316511.1"/>
    </source>
</evidence>
<proteinExistence type="predicted"/>
<reference evidence="2" key="1">
    <citation type="journal article" date="2023" name="Mol. Phylogenet. Evol.">
        <title>Genome-scale phylogeny and comparative genomics of the fungal order Sordariales.</title>
        <authorList>
            <person name="Hensen N."/>
            <person name="Bonometti L."/>
            <person name="Westerberg I."/>
            <person name="Brannstrom I.O."/>
            <person name="Guillou S."/>
            <person name="Cros-Aarteil S."/>
            <person name="Calhoun S."/>
            <person name="Haridas S."/>
            <person name="Kuo A."/>
            <person name="Mondo S."/>
            <person name="Pangilinan J."/>
            <person name="Riley R."/>
            <person name="LaButti K."/>
            <person name="Andreopoulos B."/>
            <person name="Lipzen A."/>
            <person name="Chen C."/>
            <person name="Yan M."/>
            <person name="Daum C."/>
            <person name="Ng V."/>
            <person name="Clum A."/>
            <person name="Steindorff A."/>
            <person name="Ohm R.A."/>
            <person name="Martin F."/>
            <person name="Silar P."/>
            <person name="Natvig D.O."/>
            <person name="Lalanne C."/>
            <person name="Gautier V."/>
            <person name="Ament-Velasquez S.L."/>
            <person name="Kruys A."/>
            <person name="Hutchinson M.I."/>
            <person name="Powell A.J."/>
            <person name="Barry K."/>
            <person name="Miller A.N."/>
            <person name="Grigoriev I.V."/>
            <person name="Debuchy R."/>
            <person name="Gladieux P."/>
            <person name="Hiltunen Thoren M."/>
            <person name="Johannesson H."/>
        </authorList>
    </citation>
    <scope>NUCLEOTIDE SEQUENCE</scope>
    <source>
        <strain evidence="2">CBS 118394</strain>
    </source>
</reference>
<feature type="compositionally biased region" description="Basic and acidic residues" evidence="1">
    <location>
        <begin position="37"/>
        <end position="60"/>
    </location>
</feature>
<evidence type="ECO:0000256" key="1">
    <source>
        <dbReference type="SAM" id="MobiDB-lite"/>
    </source>
</evidence>
<feature type="compositionally biased region" description="Basic and acidic residues" evidence="1">
    <location>
        <begin position="222"/>
        <end position="233"/>
    </location>
</feature>
<feature type="compositionally biased region" description="Low complexity" evidence="1">
    <location>
        <begin position="144"/>
        <end position="154"/>
    </location>
</feature>
<dbReference type="EMBL" id="JAUEDM010000005">
    <property type="protein sequence ID" value="KAK3316511.1"/>
    <property type="molecule type" value="Genomic_DNA"/>
</dbReference>
<feature type="compositionally biased region" description="Low complexity" evidence="1">
    <location>
        <begin position="1"/>
        <end position="16"/>
    </location>
</feature>
<feature type="compositionally biased region" description="Polar residues" evidence="1">
    <location>
        <begin position="210"/>
        <end position="219"/>
    </location>
</feature>
<reference evidence="2" key="2">
    <citation type="submission" date="2023-06" db="EMBL/GenBank/DDBJ databases">
        <authorList>
            <consortium name="Lawrence Berkeley National Laboratory"/>
            <person name="Haridas S."/>
            <person name="Hensen N."/>
            <person name="Bonometti L."/>
            <person name="Westerberg I."/>
            <person name="Brannstrom I.O."/>
            <person name="Guillou S."/>
            <person name="Cros-Aarteil S."/>
            <person name="Calhoun S."/>
            <person name="Kuo A."/>
            <person name="Mondo S."/>
            <person name="Pangilinan J."/>
            <person name="Riley R."/>
            <person name="Labutti K."/>
            <person name="Andreopoulos B."/>
            <person name="Lipzen A."/>
            <person name="Chen C."/>
            <person name="Yanf M."/>
            <person name="Daum C."/>
            <person name="Ng V."/>
            <person name="Clum A."/>
            <person name="Steindorff A."/>
            <person name="Ohm R."/>
            <person name="Martin F."/>
            <person name="Silar P."/>
            <person name="Natvig D."/>
            <person name="Lalanne C."/>
            <person name="Gautier V."/>
            <person name="Ament-Velasquez S.L."/>
            <person name="Kruys A."/>
            <person name="Hutchinson M.I."/>
            <person name="Powell A.J."/>
            <person name="Barry K."/>
            <person name="Miller A.N."/>
            <person name="Grigoriev I.V."/>
            <person name="Debuchy R."/>
            <person name="Gladieux P."/>
            <person name="Thoren M.H."/>
            <person name="Johannesson H."/>
        </authorList>
    </citation>
    <scope>NUCLEOTIDE SEQUENCE</scope>
    <source>
        <strain evidence="2">CBS 118394</strain>
    </source>
</reference>
<dbReference type="Proteomes" id="UP001283341">
    <property type="component" value="Unassembled WGS sequence"/>
</dbReference>
<feature type="compositionally biased region" description="Basic and acidic residues" evidence="1">
    <location>
        <begin position="125"/>
        <end position="143"/>
    </location>
</feature>